<comment type="subcellular location">
    <subcellularLocation>
        <location evidence="2">Membrane</location>
        <topology evidence="2">Single-pass membrane protein</topology>
    </subcellularLocation>
</comment>
<evidence type="ECO:0000256" key="14">
    <source>
        <dbReference type="SAM" id="Coils"/>
    </source>
</evidence>
<dbReference type="GO" id="GO:0016020">
    <property type="term" value="C:membrane"/>
    <property type="evidence" value="ECO:0007669"/>
    <property type="project" value="UniProtKB-SubCell"/>
</dbReference>
<dbReference type="InterPro" id="IPR010978">
    <property type="entry name" value="tRNA-bd_arm"/>
</dbReference>
<keyword evidence="6" id="KW-0812">Transmembrane</keyword>
<dbReference type="InterPro" id="IPR042103">
    <property type="entry name" value="SerRS_1_N_sf"/>
</dbReference>
<dbReference type="Gene3D" id="3.30.40.10">
    <property type="entry name" value="Zinc/RING finger domain, C3HC4 (zinc finger)"/>
    <property type="match status" value="1"/>
</dbReference>
<comment type="catalytic activity">
    <reaction evidence="1">
        <text>S-ubiquitinyl-[E2 ubiquitin-conjugating enzyme]-L-cysteine + [acceptor protein]-L-lysine = [E2 ubiquitin-conjugating enzyme]-L-cysteine + N(6)-ubiquitinyl-[acceptor protein]-L-lysine.</text>
        <dbReference type="EC" id="2.3.2.27"/>
    </reaction>
</comment>
<dbReference type="AlphaFoldDB" id="A0A811MT67"/>
<dbReference type="InterPro" id="IPR001841">
    <property type="entry name" value="Znf_RING"/>
</dbReference>
<evidence type="ECO:0000256" key="1">
    <source>
        <dbReference type="ARBA" id="ARBA00000900"/>
    </source>
</evidence>
<evidence type="ECO:0000256" key="5">
    <source>
        <dbReference type="ARBA" id="ARBA00022679"/>
    </source>
</evidence>
<keyword evidence="8 13" id="KW-0863">Zinc-finger</keyword>
<dbReference type="Proteomes" id="UP000604825">
    <property type="component" value="Unassembled WGS sequence"/>
</dbReference>
<evidence type="ECO:0000256" key="10">
    <source>
        <dbReference type="ARBA" id="ARBA00022833"/>
    </source>
</evidence>
<evidence type="ECO:0000256" key="6">
    <source>
        <dbReference type="ARBA" id="ARBA00022692"/>
    </source>
</evidence>
<dbReference type="PANTHER" id="PTHR46913">
    <property type="entry name" value="RING-H2 FINGER PROTEIN ATL16"/>
    <property type="match status" value="1"/>
</dbReference>
<keyword evidence="9" id="KW-0833">Ubl conjugation pathway</keyword>
<name>A0A811MT67_9POAL</name>
<feature type="coiled-coil region" evidence="14">
    <location>
        <begin position="138"/>
        <end position="172"/>
    </location>
</feature>
<dbReference type="GO" id="GO:0016567">
    <property type="term" value="P:protein ubiquitination"/>
    <property type="evidence" value="ECO:0007669"/>
    <property type="project" value="InterPro"/>
</dbReference>
<dbReference type="SUPFAM" id="SSF57850">
    <property type="entry name" value="RING/U-box"/>
    <property type="match status" value="1"/>
</dbReference>
<feature type="domain" description="RING-type" evidence="15">
    <location>
        <begin position="5"/>
        <end position="47"/>
    </location>
</feature>
<evidence type="ECO:0000256" key="11">
    <source>
        <dbReference type="ARBA" id="ARBA00022989"/>
    </source>
</evidence>
<dbReference type="PANTHER" id="PTHR46913:SF1">
    <property type="entry name" value="RING-H2 FINGER PROTEIN ATL16"/>
    <property type="match status" value="1"/>
</dbReference>
<evidence type="ECO:0000313" key="16">
    <source>
        <dbReference type="EMBL" id="CAD6211931.1"/>
    </source>
</evidence>
<dbReference type="GO" id="GO:0000166">
    <property type="term" value="F:nucleotide binding"/>
    <property type="evidence" value="ECO:0007669"/>
    <property type="project" value="InterPro"/>
</dbReference>
<dbReference type="PROSITE" id="PS50089">
    <property type="entry name" value="ZF_RING_2"/>
    <property type="match status" value="1"/>
</dbReference>
<evidence type="ECO:0000256" key="13">
    <source>
        <dbReference type="PROSITE-ProRule" id="PRU00175"/>
    </source>
</evidence>
<keyword evidence="7" id="KW-0479">Metal-binding</keyword>
<dbReference type="GO" id="GO:0061630">
    <property type="term" value="F:ubiquitin protein ligase activity"/>
    <property type="evidence" value="ECO:0007669"/>
    <property type="project" value="UniProtKB-EC"/>
</dbReference>
<proteinExistence type="predicted"/>
<dbReference type="GO" id="GO:0008270">
    <property type="term" value="F:zinc ion binding"/>
    <property type="evidence" value="ECO:0007669"/>
    <property type="project" value="UniProtKB-KW"/>
</dbReference>
<dbReference type="EMBL" id="CAJGYO010000002">
    <property type="protein sequence ID" value="CAD6211931.1"/>
    <property type="molecule type" value="Genomic_DNA"/>
</dbReference>
<evidence type="ECO:0000256" key="3">
    <source>
        <dbReference type="ARBA" id="ARBA00004906"/>
    </source>
</evidence>
<keyword evidence="12" id="KW-0472">Membrane</keyword>
<dbReference type="SMART" id="SM00184">
    <property type="entry name" value="RING"/>
    <property type="match status" value="1"/>
</dbReference>
<accession>A0A811MT67</accession>
<keyword evidence="17" id="KW-1185">Reference proteome</keyword>
<dbReference type="EC" id="2.3.2.27" evidence="4"/>
<sequence length="195" mass="21325">MPEDCPICLEPFCDDDGVRVVPACGHLYHAPCIDRCLDVRNSCPICRCAVASLYAAADRDRDATSVADDADADDQEAVLQRVVAMIEAIRDEQREDAAARRAPAGGGAGYIIWGNAFKMIDEMSTWIHRPVGTTSSNQSNQEEELKKLMESTDEIKKRLAAKEVEVQEAKTTLDAKVTVIGNIVHASVPVSDDEY</sequence>
<organism evidence="16 17">
    <name type="scientific">Miscanthus lutarioriparius</name>
    <dbReference type="NCBI Taxonomy" id="422564"/>
    <lineage>
        <taxon>Eukaryota</taxon>
        <taxon>Viridiplantae</taxon>
        <taxon>Streptophyta</taxon>
        <taxon>Embryophyta</taxon>
        <taxon>Tracheophyta</taxon>
        <taxon>Spermatophyta</taxon>
        <taxon>Magnoliopsida</taxon>
        <taxon>Liliopsida</taxon>
        <taxon>Poales</taxon>
        <taxon>Poaceae</taxon>
        <taxon>PACMAD clade</taxon>
        <taxon>Panicoideae</taxon>
        <taxon>Andropogonodae</taxon>
        <taxon>Andropogoneae</taxon>
        <taxon>Saccharinae</taxon>
        <taxon>Miscanthus</taxon>
    </lineage>
</organism>
<dbReference type="OrthoDB" id="721142at2759"/>
<keyword evidence="14" id="KW-0175">Coiled coil</keyword>
<evidence type="ECO:0000256" key="8">
    <source>
        <dbReference type="ARBA" id="ARBA00022771"/>
    </source>
</evidence>
<dbReference type="SUPFAM" id="SSF46589">
    <property type="entry name" value="tRNA-binding arm"/>
    <property type="match status" value="1"/>
</dbReference>
<evidence type="ECO:0000256" key="12">
    <source>
        <dbReference type="ARBA" id="ARBA00023136"/>
    </source>
</evidence>
<comment type="pathway">
    <text evidence="3">Protein modification; protein ubiquitination.</text>
</comment>
<keyword evidence="11" id="KW-1133">Transmembrane helix</keyword>
<evidence type="ECO:0000313" key="17">
    <source>
        <dbReference type="Proteomes" id="UP000604825"/>
    </source>
</evidence>
<reference evidence="16" key="1">
    <citation type="submission" date="2020-10" db="EMBL/GenBank/DDBJ databases">
        <authorList>
            <person name="Han B."/>
            <person name="Lu T."/>
            <person name="Zhao Q."/>
            <person name="Huang X."/>
            <person name="Zhao Y."/>
        </authorList>
    </citation>
    <scope>NUCLEOTIDE SEQUENCE</scope>
</reference>
<comment type="caution">
    <text evidence="16">The sequence shown here is derived from an EMBL/GenBank/DDBJ whole genome shotgun (WGS) entry which is preliminary data.</text>
</comment>
<evidence type="ECO:0000259" key="15">
    <source>
        <dbReference type="PROSITE" id="PS50089"/>
    </source>
</evidence>
<gene>
    <name evidence="16" type="ORF">NCGR_LOCUS7769</name>
</gene>
<evidence type="ECO:0000256" key="7">
    <source>
        <dbReference type="ARBA" id="ARBA00022723"/>
    </source>
</evidence>
<evidence type="ECO:0000256" key="4">
    <source>
        <dbReference type="ARBA" id="ARBA00012483"/>
    </source>
</evidence>
<dbReference type="Gene3D" id="1.10.287.40">
    <property type="entry name" value="Serine-tRNA synthetase, tRNA binding domain"/>
    <property type="match status" value="1"/>
</dbReference>
<dbReference type="InterPro" id="IPR044600">
    <property type="entry name" value="ATL1/ATL16-like"/>
</dbReference>
<keyword evidence="10" id="KW-0862">Zinc</keyword>
<evidence type="ECO:0000256" key="2">
    <source>
        <dbReference type="ARBA" id="ARBA00004167"/>
    </source>
</evidence>
<protein>
    <recommendedName>
        <fullName evidence="4">RING-type E3 ubiquitin transferase</fullName>
        <ecNumber evidence="4">2.3.2.27</ecNumber>
    </recommendedName>
</protein>
<dbReference type="InterPro" id="IPR013083">
    <property type="entry name" value="Znf_RING/FYVE/PHD"/>
</dbReference>
<keyword evidence="5" id="KW-0808">Transferase</keyword>
<evidence type="ECO:0000256" key="9">
    <source>
        <dbReference type="ARBA" id="ARBA00022786"/>
    </source>
</evidence>
<dbReference type="Pfam" id="PF13639">
    <property type="entry name" value="zf-RING_2"/>
    <property type="match status" value="1"/>
</dbReference>